<keyword evidence="2" id="KW-1185">Reference proteome</keyword>
<dbReference type="SUPFAM" id="SSF53300">
    <property type="entry name" value="vWA-like"/>
    <property type="match status" value="1"/>
</dbReference>
<dbReference type="RefSeq" id="WP_148074597.1">
    <property type="nucleotide sequence ID" value="NZ_CP042913.1"/>
</dbReference>
<proteinExistence type="predicted"/>
<organism evidence="1 2">
    <name type="scientific">Bythopirellula goksoeyrii</name>
    <dbReference type="NCBI Taxonomy" id="1400387"/>
    <lineage>
        <taxon>Bacteria</taxon>
        <taxon>Pseudomonadati</taxon>
        <taxon>Planctomycetota</taxon>
        <taxon>Planctomycetia</taxon>
        <taxon>Pirellulales</taxon>
        <taxon>Lacipirellulaceae</taxon>
        <taxon>Bythopirellula</taxon>
    </lineage>
</organism>
<dbReference type="Proteomes" id="UP000323917">
    <property type="component" value="Chromosome"/>
</dbReference>
<dbReference type="OrthoDB" id="9996594at2"/>
<dbReference type="AlphaFoldDB" id="A0A5B9QQ17"/>
<evidence type="ECO:0000313" key="2">
    <source>
        <dbReference type="Proteomes" id="UP000323917"/>
    </source>
</evidence>
<dbReference type="InterPro" id="IPR036465">
    <property type="entry name" value="vWFA_dom_sf"/>
</dbReference>
<dbReference type="EMBL" id="CP042913">
    <property type="protein sequence ID" value="QEG36221.1"/>
    <property type="molecule type" value="Genomic_DNA"/>
</dbReference>
<sequence>MINPFKTISNSLILRKPEQSSSTRALQSFAYPRNERIRPGEVHQVAIGWDNSPSTLVNSAQTEIASGSERLTSQVCDMPSLRRKIEFAIFGFGENTPTKCYCDFTLADAFKMPPLPTSYGTWIYELYIEMIDACINQMAKSSRDYDQDVRSAWLFFFSDFLLGDPSKHKQALEKKHEATEKAVNIFIMGAGDMVDEKVACELAQASRPPVWLKDVEDFTKFFDWLLRSLTRKGASMPGQQLRLENFGGSSLIAEG</sequence>
<protein>
    <submittedName>
        <fullName evidence="1">Uncharacterized protein</fullName>
    </submittedName>
</protein>
<reference evidence="1 2" key="1">
    <citation type="submission" date="2019-08" db="EMBL/GenBank/DDBJ databases">
        <title>Deep-cultivation of Planctomycetes and their phenomic and genomic characterization uncovers novel biology.</title>
        <authorList>
            <person name="Wiegand S."/>
            <person name="Jogler M."/>
            <person name="Boedeker C."/>
            <person name="Pinto D."/>
            <person name="Vollmers J."/>
            <person name="Rivas-Marin E."/>
            <person name="Kohn T."/>
            <person name="Peeters S.H."/>
            <person name="Heuer A."/>
            <person name="Rast P."/>
            <person name="Oberbeckmann S."/>
            <person name="Bunk B."/>
            <person name="Jeske O."/>
            <person name="Meyerdierks A."/>
            <person name="Storesund J.E."/>
            <person name="Kallscheuer N."/>
            <person name="Luecker S."/>
            <person name="Lage O.M."/>
            <person name="Pohl T."/>
            <person name="Merkel B.J."/>
            <person name="Hornburger P."/>
            <person name="Mueller R.-W."/>
            <person name="Bruemmer F."/>
            <person name="Labrenz M."/>
            <person name="Spormann A.M."/>
            <person name="Op den Camp H."/>
            <person name="Overmann J."/>
            <person name="Amann R."/>
            <person name="Jetten M.S.M."/>
            <person name="Mascher T."/>
            <person name="Medema M.H."/>
            <person name="Devos D.P."/>
            <person name="Kaster A.-K."/>
            <person name="Ovreas L."/>
            <person name="Rohde M."/>
            <person name="Galperin M.Y."/>
            <person name="Jogler C."/>
        </authorList>
    </citation>
    <scope>NUCLEOTIDE SEQUENCE [LARGE SCALE GENOMIC DNA]</scope>
    <source>
        <strain evidence="1 2">Pr1d</strain>
    </source>
</reference>
<evidence type="ECO:0000313" key="1">
    <source>
        <dbReference type="EMBL" id="QEG36221.1"/>
    </source>
</evidence>
<dbReference type="KEGG" id="bgok:Pr1d_35330"/>
<name>A0A5B9QQ17_9BACT</name>
<gene>
    <name evidence="1" type="ORF">Pr1d_35330</name>
</gene>
<accession>A0A5B9QQ17</accession>